<reference evidence="1 2" key="1">
    <citation type="submission" date="2022-09" db="EMBL/GenBank/DDBJ databases">
        <authorList>
            <person name="Palmer J.M."/>
        </authorList>
    </citation>
    <scope>NUCLEOTIDE SEQUENCE [LARGE SCALE GENOMIC DNA]</scope>
    <source>
        <strain evidence="1 2">DSM 7382</strain>
    </source>
</reference>
<proteinExistence type="predicted"/>
<sequence length="82" mass="9324">MTIEIRTVTDLLEVPASILLYESVVSTLRLHPLLLSHHPSNNHDETARRVATGQMGYINLHRAMLFPQAGPTFDLHFTTLRF</sequence>
<dbReference type="EMBL" id="JASBNA010000005">
    <property type="protein sequence ID" value="KAK7691559.1"/>
    <property type="molecule type" value="Genomic_DNA"/>
</dbReference>
<keyword evidence="2" id="KW-1185">Reference proteome</keyword>
<organism evidence="1 2">
    <name type="scientific">Cerrena zonata</name>
    <dbReference type="NCBI Taxonomy" id="2478898"/>
    <lineage>
        <taxon>Eukaryota</taxon>
        <taxon>Fungi</taxon>
        <taxon>Dikarya</taxon>
        <taxon>Basidiomycota</taxon>
        <taxon>Agaricomycotina</taxon>
        <taxon>Agaricomycetes</taxon>
        <taxon>Polyporales</taxon>
        <taxon>Cerrenaceae</taxon>
        <taxon>Cerrena</taxon>
    </lineage>
</organism>
<dbReference type="Proteomes" id="UP001385951">
    <property type="component" value="Unassembled WGS sequence"/>
</dbReference>
<protein>
    <submittedName>
        <fullName evidence="1">Uncharacterized protein</fullName>
    </submittedName>
</protein>
<dbReference type="AlphaFoldDB" id="A0AAW0GIF0"/>
<evidence type="ECO:0000313" key="2">
    <source>
        <dbReference type="Proteomes" id="UP001385951"/>
    </source>
</evidence>
<comment type="caution">
    <text evidence="1">The sequence shown here is derived from an EMBL/GenBank/DDBJ whole genome shotgun (WGS) entry which is preliminary data.</text>
</comment>
<name>A0AAW0GIF0_9APHY</name>
<gene>
    <name evidence="1" type="ORF">QCA50_004958</name>
</gene>
<accession>A0AAW0GIF0</accession>
<evidence type="ECO:0000313" key="1">
    <source>
        <dbReference type="EMBL" id="KAK7691559.1"/>
    </source>
</evidence>